<evidence type="ECO:0000313" key="3">
    <source>
        <dbReference type="Proteomes" id="UP000028534"/>
    </source>
</evidence>
<dbReference type="PATRIC" id="fig|13690.10.peg.3744"/>
<accession>A0A084EGR6</accession>
<gene>
    <name evidence="2" type="ORF">CP98_03656</name>
</gene>
<dbReference type="AlphaFoldDB" id="A0A084EGR6"/>
<evidence type="ECO:0000313" key="2">
    <source>
        <dbReference type="EMBL" id="KEZ17158.1"/>
    </source>
</evidence>
<organism evidence="2 3">
    <name type="scientific">Sphingobium yanoikuyae</name>
    <name type="common">Sphingomonas yanoikuyae</name>
    <dbReference type="NCBI Taxonomy" id="13690"/>
    <lineage>
        <taxon>Bacteria</taxon>
        <taxon>Pseudomonadati</taxon>
        <taxon>Pseudomonadota</taxon>
        <taxon>Alphaproteobacteria</taxon>
        <taxon>Sphingomonadales</taxon>
        <taxon>Sphingomonadaceae</taxon>
        <taxon>Sphingobium</taxon>
    </lineage>
</organism>
<proteinExistence type="predicted"/>
<protein>
    <recommendedName>
        <fullName evidence="4">Gene transfer agent family protein</fullName>
    </recommendedName>
</protein>
<name>A0A084EGR6_SPHYA</name>
<dbReference type="RefSeq" id="WP_037521386.1">
    <property type="nucleotide sequence ID" value="NZ_JGVR01000024.1"/>
</dbReference>
<evidence type="ECO:0008006" key="4">
    <source>
        <dbReference type="Google" id="ProtNLM"/>
    </source>
</evidence>
<dbReference type="EMBL" id="JGVR01000024">
    <property type="protein sequence ID" value="KEZ17158.1"/>
    <property type="molecule type" value="Genomic_DNA"/>
</dbReference>
<comment type="caution">
    <text evidence="2">The sequence shown here is derived from an EMBL/GenBank/DDBJ whole genome shotgun (WGS) entry which is preliminary data.</text>
</comment>
<dbReference type="Proteomes" id="UP000028534">
    <property type="component" value="Unassembled WGS sequence"/>
</dbReference>
<reference evidence="2 3" key="1">
    <citation type="submission" date="2014-03" db="EMBL/GenBank/DDBJ databases">
        <title>Genome sequence of Sphingobium yanoikuyae B1.</title>
        <authorList>
            <person name="Gan H.M."/>
            <person name="Gan H.Y."/>
            <person name="Savka M.A."/>
        </authorList>
    </citation>
    <scope>NUCLEOTIDE SEQUENCE [LARGE SCALE GENOMIC DNA]</scope>
    <source>
        <strain evidence="2 3">B1</strain>
    </source>
</reference>
<sequence>MQTHRDILFADGEYRFLLTVDAILKLQHELGIRIGAIHAHVLRGRYINDMGEFGYDLEADYGVHELLKICEYALIYGNRAVVEGREVPMTGDLAKRLVKLYLSPDHGNPLSKAWDLATAVLNACVHGYDPDGDDQKKSPPKPTKPRAASKGGK</sequence>
<evidence type="ECO:0000256" key="1">
    <source>
        <dbReference type="SAM" id="MobiDB-lite"/>
    </source>
</evidence>
<feature type="region of interest" description="Disordered" evidence="1">
    <location>
        <begin position="129"/>
        <end position="153"/>
    </location>
</feature>